<reference evidence="8 9" key="1">
    <citation type="submission" date="2020-07" db="EMBL/GenBank/DDBJ databases">
        <title>A new beta-1,3-glucan-decomposing anaerobic bacterium isolated from anoxic soil subjected to biological soil disinfestation.</title>
        <authorList>
            <person name="Ueki A."/>
            <person name="Tonouchi A."/>
        </authorList>
    </citation>
    <scope>NUCLEOTIDE SEQUENCE [LARGE SCALE GENOMIC DNA]</scope>
    <source>
        <strain evidence="8 9">TW1</strain>
    </source>
</reference>
<dbReference type="Gene3D" id="2.30.30.240">
    <property type="entry name" value="PRC-barrel domain"/>
    <property type="match status" value="1"/>
</dbReference>
<dbReference type="GO" id="GO:0042274">
    <property type="term" value="P:ribosomal small subunit biogenesis"/>
    <property type="evidence" value="ECO:0007669"/>
    <property type="project" value="UniProtKB-UniRule"/>
</dbReference>
<evidence type="ECO:0000259" key="6">
    <source>
        <dbReference type="Pfam" id="PF01782"/>
    </source>
</evidence>
<protein>
    <recommendedName>
        <fullName evidence="5">Ribosome maturation factor RimM</fullName>
    </recommendedName>
</protein>
<dbReference type="GO" id="GO:0005737">
    <property type="term" value="C:cytoplasm"/>
    <property type="evidence" value="ECO:0007669"/>
    <property type="project" value="UniProtKB-SubCell"/>
</dbReference>
<evidence type="ECO:0000256" key="4">
    <source>
        <dbReference type="ARBA" id="ARBA00023186"/>
    </source>
</evidence>
<dbReference type="Pfam" id="PF01782">
    <property type="entry name" value="RimM"/>
    <property type="match status" value="1"/>
</dbReference>
<evidence type="ECO:0000259" key="7">
    <source>
        <dbReference type="Pfam" id="PF05239"/>
    </source>
</evidence>
<comment type="function">
    <text evidence="5">An accessory protein needed during the final step in the assembly of 30S ribosomal subunit, possibly for assembly of the head region. Essential for efficient processing of 16S rRNA. May be needed both before and after RbfA during the maturation of 16S rRNA. It has affinity for free ribosomal 30S subunits but not for 70S ribosomes.</text>
</comment>
<comment type="similarity">
    <text evidence="5">Belongs to the RimM family.</text>
</comment>
<dbReference type="EMBL" id="BLZR01000001">
    <property type="protein sequence ID" value="GFP75952.1"/>
    <property type="molecule type" value="Genomic_DNA"/>
</dbReference>
<dbReference type="InterPro" id="IPR009000">
    <property type="entry name" value="Transl_B-barrel_sf"/>
</dbReference>
<comment type="subunit">
    <text evidence="5">Binds ribosomal protein uS19.</text>
</comment>
<dbReference type="RefSeq" id="WP_183277419.1">
    <property type="nucleotide sequence ID" value="NZ_BLZR01000001.1"/>
</dbReference>
<dbReference type="InterPro" id="IPR002676">
    <property type="entry name" value="RimM_N"/>
</dbReference>
<keyword evidence="4 5" id="KW-0143">Chaperone</keyword>
<dbReference type="PANTHER" id="PTHR33692:SF1">
    <property type="entry name" value="RIBOSOME MATURATION FACTOR RIMM"/>
    <property type="match status" value="1"/>
</dbReference>
<dbReference type="GO" id="GO:0006364">
    <property type="term" value="P:rRNA processing"/>
    <property type="evidence" value="ECO:0007669"/>
    <property type="project" value="UniProtKB-UniRule"/>
</dbReference>
<dbReference type="Gene3D" id="2.40.30.60">
    <property type="entry name" value="RimM"/>
    <property type="match status" value="1"/>
</dbReference>
<comment type="caution">
    <text evidence="8">The sequence shown here is derived from an EMBL/GenBank/DDBJ whole genome shotgun (WGS) entry which is preliminary data.</text>
</comment>
<dbReference type="NCBIfam" id="TIGR02273">
    <property type="entry name" value="16S_RimM"/>
    <property type="match status" value="1"/>
</dbReference>
<sequence>MNEFFNVGQIVNTHGVKGEVKVYPLTDDVNRFDDLKEILIDDKKAEVEWVKYQKDRVIVKIKGIDTMNDAEKLKQKYIRVTRENAVELPEDTYFISDLIGCNVSDTDGFNYGDVYDVIQTGSNDVYWVKGNKEILVPVLKEIVLDINIGEKKIIIKPSGEWQDED</sequence>
<evidence type="ECO:0000256" key="1">
    <source>
        <dbReference type="ARBA" id="ARBA00022490"/>
    </source>
</evidence>
<evidence type="ECO:0000313" key="9">
    <source>
        <dbReference type="Proteomes" id="UP000580568"/>
    </source>
</evidence>
<comment type="domain">
    <text evidence="5">The PRC barrel domain binds ribosomal protein uS19.</text>
</comment>
<evidence type="ECO:0000256" key="3">
    <source>
        <dbReference type="ARBA" id="ARBA00022552"/>
    </source>
</evidence>
<dbReference type="Proteomes" id="UP000580568">
    <property type="component" value="Unassembled WGS sequence"/>
</dbReference>
<keyword evidence="3 5" id="KW-0698">rRNA processing</keyword>
<gene>
    <name evidence="5" type="primary">rimM</name>
    <name evidence="8" type="ORF">bsdtw1_02045</name>
</gene>
<dbReference type="SUPFAM" id="SSF50346">
    <property type="entry name" value="PRC-barrel domain"/>
    <property type="match status" value="1"/>
</dbReference>
<evidence type="ECO:0000256" key="2">
    <source>
        <dbReference type="ARBA" id="ARBA00022517"/>
    </source>
</evidence>
<keyword evidence="9" id="KW-1185">Reference proteome</keyword>
<dbReference type="InterPro" id="IPR027275">
    <property type="entry name" value="PRC-brl_dom"/>
</dbReference>
<dbReference type="AlphaFoldDB" id="A0A6V8SH88"/>
<dbReference type="InterPro" id="IPR036976">
    <property type="entry name" value="RimM_N_sf"/>
</dbReference>
<feature type="domain" description="RimM N-terminal" evidence="6">
    <location>
        <begin position="7"/>
        <end position="83"/>
    </location>
</feature>
<evidence type="ECO:0000313" key="8">
    <source>
        <dbReference type="EMBL" id="GFP75952.1"/>
    </source>
</evidence>
<keyword evidence="1 5" id="KW-0963">Cytoplasm</keyword>
<comment type="subcellular location">
    <subcellularLocation>
        <location evidence="5">Cytoplasm</location>
    </subcellularLocation>
</comment>
<name>A0A6V8SH88_9CLOT</name>
<feature type="domain" description="PRC-barrel" evidence="7">
    <location>
        <begin position="90"/>
        <end position="161"/>
    </location>
</feature>
<keyword evidence="2 5" id="KW-0690">Ribosome biogenesis</keyword>
<dbReference type="GO" id="GO:0043022">
    <property type="term" value="F:ribosome binding"/>
    <property type="evidence" value="ECO:0007669"/>
    <property type="project" value="InterPro"/>
</dbReference>
<dbReference type="Pfam" id="PF05239">
    <property type="entry name" value="PRC"/>
    <property type="match status" value="1"/>
</dbReference>
<accession>A0A6V8SH88</accession>
<dbReference type="SUPFAM" id="SSF50447">
    <property type="entry name" value="Translation proteins"/>
    <property type="match status" value="1"/>
</dbReference>
<dbReference type="InterPro" id="IPR011961">
    <property type="entry name" value="RimM"/>
</dbReference>
<dbReference type="PANTHER" id="PTHR33692">
    <property type="entry name" value="RIBOSOME MATURATION FACTOR RIMM"/>
    <property type="match status" value="1"/>
</dbReference>
<evidence type="ECO:0000256" key="5">
    <source>
        <dbReference type="HAMAP-Rule" id="MF_00014"/>
    </source>
</evidence>
<dbReference type="HAMAP" id="MF_00014">
    <property type="entry name" value="Ribosome_mat_RimM"/>
    <property type="match status" value="1"/>
</dbReference>
<dbReference type="GO" id="GO:0005840">
    <property type="term" value="C:ribosome"/>
    <property type="evidence" value="ECO:0007669"/>
    <property type="project" value="InterPro"/>
</dbReference>
<proteinExistence type="inferred from homology"/>
<organism evidence="8 9">
    <name type="scientific">Clostridium fungisolvens</name>
    <dbReference type="NCBI Taxonomy" id="1604897"/>
    <lineage>
        <taxon>Bacteria</taxon>
        <taxon>Bacillati</taxon>
        <taxon>Bacillota</taxon>
        <taxon>Clostridia</taxon>
        <taxon>Eubacteriales</taxon>
        <taxon>Clostridiaceae</taxon>
        <taxon>Clostridium</taxon>
    </lineage>
</organism>
<dbReference type="InterPro" id="IPR011033">
    <property type="entry name" value="PRC_barrel-like_sf"/>
</dbReference>